<sequence>MGAVEQSRTVRERYIPLPTVDDDYRQVLLLGTTGAGKTTVVRQLLGTDPVNDRFPSTSTAKTTVADSEIVLADGDFKAVITFFGRSEVVKHLEDCGCSAALSILHGAAEKDVRDRLLDHEQQRFRFSYILGRRTEPATNEQSVKQFDEFDEFDEFDSADDAEGESSSFDADPQYLPSIDLEETNTVIDQAIGTLRELVTTYAEIIRTELDATTEDEQVVTELLDDELDRLLRTDEKFQAVITSLLAEMEKRFSALSTGQIERDVHGWPENWTWESSDRTAFLRAVNRFSSNYAPLFGHLLTPLVDGIRVAGPFHPTWWQGEIPRLVLIDGEGLGHTPKSSASLSTAVANRINTVDAVLLVDNAAQPMQAAPAAAVRSILTSGNAEKLIFCFTHFDEVTGDNLASIKDRAHHVLDSVNNLLATIRDDFNSRAEQALRRRLDDNRVFLSRIDIALQRTDTDGKWSINQFTRLLEMIEKVTDRPDLGPARPVYDKAGLEKAVVTGIGDFHRRWDAVLGRKALPGIAREHWTRIKALNRRFAEGSADEYNTLRPSSDLREFVKEEIYKQLETPKSWTGRRPDDSIILTAVIDEFSNAIAKRLSDPIHDRLSVTAQLAWQRCLAFSGTGSTIDRARYIGEEIFRRHVHASDPNGFLHEVLASLDEAAKEVDITIR</sequence>
<protein>
    <submittedName>
        <fullName evidence="1">Uncharacterized protein</fullName>
    </submittedName>
</protein>
<keyword evidence="2" id="KW-1185">Reference proteome</keyword>
<reference evidence="1 2" key="1">
    <citation type="submission" date="2020-12" db="EMBL/GenBank/DDBJ databases">
        <title>Draft genome sequence of furan degrading bacterial strain FUR100.</title>
        <authorList>
            <person name="Woiski C."/>
        </authorList>
    </citation>
    <scope>NUCLEOTIDE SEQUENCE [LARGE SCALE GENOMIC DNA]</scope>
    <source>
        <strain evidence="1 2">FUR100</strain>
    </source>
</reference>
<gene>
    <name evidence="1" type="ORF">I3517_04430</name>
</gene>
<evidence type="ECO:0000313" key="2">
    <source>
        <dbReference type="Proteomes" id="UP000627573"/>
    </source>
</evidence>
<dbReference type="EMBL" id="JAECSB010000022">
    <property type="protein sequence ID" value="MBH5141860.1"/>
    <property type="molecule type" value="Genomic_DNA"/>
</dbReference>
<dbReference type="SUPFAM" id="SSF52540">
    <property type="entry name" value="P-loop containing nucleoside triphosphate hydrolases"/>
    <property type="match status" value="2"/>
</dbReference>
<dbReference type="AlphaFoldDB" id="A0A8I0ZWL1"/>
<organism evidence="1 2">
    <name type="scientific">Rhodococcus erythropolis</name>
    <name type="common">Arthrobacter picolinophilus</name>
    <dbReference type="NCBI Taxonomy" id="1833"/>
    <lineage>
        <taxon>Bacteria</taxon>
        <taxon>Bacillati</taxon>
        <taxon>Actinomycetota</taxon>
        <taxon>Actinomycetes</taxon>
        <taxon>Mycobacteriales</taxon>
        <taxon>Nocardiaceae</taxon>
        <taxon>Rhodococcus</taxon>
        <taxon>Rhodococcus erythropolis group</taxon>
    </lineage>
</organism>
<dbReference type="Proteomes" id="UP000627573">
    <property type="component" value="Unassembled WGS sequence"/>
</dbReference>
<dbReference type="InterPro" id="IPR027417">
    <property type="entry name" value="P-loop_NTPase"/>
</dbReference>
<comment type="caution">
    <text evidence="1">The sequence shown here is derived from an EMBL/GenBank/DDBJ whole genome shotgun (WGS) entry which is preliminary data.</text>
</comment>
<name>A0A8I0ZWL1_RHOER</name>
<proteinExistence type="predicted"/>
<evidence type="ECO:0000313" key="1">
    <source>
        <dbReference type="EMBL" id="MBH5141860.1"/>
    </source>
</evidence>
<accession>A0A8I0ZWL1</accession>
<dbReference type="RefSeq" id="WP_197940556.1">
    <property type="nucleotide sequence ID" value="NZ_JAECSB010000022.1"/>
</dbReference>